<evidence type="ECO:0000313" key="1">
    <source>
        <dbReference type="EMBL" id="KTD42340.1"/>
    </source>
</evidence>
<dbReference type="EMBL" id="LNYP01000010">
    <property type="protein sequence ID" value="KTD42340.1"/>
    <property type="molecule type" value="Genomic_DNA"/>
</dbReference>
<organism evidence="1 2">
    <name type="scientific">Legionella oakridgensis</name>
    <dbReference type="NCBI Taxonomy" id="29423"/>
    <lineage>
        <taxon>Bacteria</taxon>
        <taxon>Pseudomonadati</taxon>
        <taxon>Pseudomonadota</taxon>
        <taxon>Gammaproteobacteria</taxon>
        <taxon>Legionellales</taxon>
        <taxon>Legionellaceae</taxon>
        <taxon>Legionella</taxon>
    </lineage>
</organism>
<protein>
    <submittedName>
        <fullName evidence="1">Uncharacterized protein</fullName>
    </submittedName>
</protein>
<comment type="caution">
    <text evidence="1">The sequence shown here is derived from an EMBL/GenBank/DDBJ whole genome shotgun (WGS) entry which is preliminary data.</text>
</comment>
<dbReference type="PATRIC" id="fig|29423.5.peg.798"/>
<reference evidence="1 2" key="1">
    <citation type="submission" date="2015-11" db="EMBL/GenBank/DDBJ databases">
        <title>Genomic analysis of 38 Legionella species identifies large and diverse effector repertoires.</title>
        <authorList>
            <person name="Burstein D."/>
            <person name="Amaro F."/>
            <person name="Zusman T."/>
            <person name="Lifshitz Z."/>
            <person name="Cohen O."/>
            <person name="Gilbert J.A."/>
            <person name="Pupko T."/>
            <person name="Shuman H.A."/>
            <person name="Segal G."/>
        </authorList>
    </citation>
    <scope>NUCLEOTIDE SEQUENCE [LARGE SCALE GENOMIC DNA]</scope>
    <source>
        <strain evidence="1 2">Oak Ridge-10</strain>
    </source>
</reference>
<dbReference type="AlphaFoldDB" id="A0A0W0XD31"/>
<proteinExistence type="predicted"/>
<accession>A0A0W0XD31</accession>
<name>A0A0W0XD31_9GAMM</name>
<evidence type="ECO:0000313" key="2">
    <source>
        <dbReference type="Proteomes" id="UP000054858"/>
    </source>
</evidence>
<gene>
    <name evidence="1" type="ORF">Loak_0766</name>
</gene>
<sequence>MSIHWGTFQLSAESITQPIKDLRLARTKAHVSEKKFFVVREGQPFYIGIH</sequence>
<dbReference type="Proteomes" id="UP000054858">
    <property type="component" value="Unassembled WGS sequence"/>
</dbReference>